<dbReference type="Proteomes" id="UP000030758">
    <property type="component" value="Unassembled WGS sequence"/>
</dbReference>
<name>A0A085NST3_9BILA</name>
<sequence>MVNYDRVRPTGEADNESEGKRLKAIFKKSITTTQKHEASSESGKCLTDASGNAPTDFLGNLKPIAKKNANTFAGKQRLPKDFNRRL</sequence>
<gene>
    <name evidence="2" type="ORF">M513_04037</name>
    <name evidence="3" type="ORF">M514_04037</name>
</gene>
<evidence type="ECO:0000313" key="3">
    <source>
        <dbReference type="EMBL" id="KFD72529.1"/>
    </source>
</evidence>
<proteinExistence type="predicted"/>
<feature type="region of interest" description="Disordered" evidence="1">
    <location>
        <begin position="1"/>
        <end position="21"/>
    </location>
</feature>
<dbReference type="AlphaFoldDB" id="A0A085NST3"/>
<dbReference type="EMBL" id="KL367477">
    <property type="protein sequence ID" value="KFD72529.1"/>
    <property type="molecule type" value="Genomic_DNA"/>
</dbReference>
<protein>
    <submittedName>
        <fullName evidence="3">Uncharacterized protein</fullName>
    </submittedName>
</protein>
<organism evidence="3">
    <name type="scientific">Trichuris suis</name>
    <name type="common">pig whipworm</name>
    <dbReference type="NCBI Taxonomy" id="68888"/>
    <lineage>
        <taxon>Eukaryota</taxon>
        <taxon>Metazoa</taxon>
        <taxon>Ecdysozoa</taxon>
        <taxon>Nematoda</taxon>
        <taxon>Enoplea</taxon>
        <taxon>Dorylaimia</taxon>
        <taxon>Trichinellida</taxon>
        <taxon>Trichuridae</taxon>
        <taxon>Trichuris</taxon>
    </lineage>
</organism>
<dbReference type="Proteomes" id="UP000030764">
    <property type="component" value="Unassembled WGS sequence"/>
</dbReference>
<reference evidence="3 4" key="1">
    <citation type="journal article" date="2014" name="Nat. Genet.">
        <title>Genome and transcriptome of the porcine whipworm Trichuris suis.</title>
        <authorList>
            <person name="Jex A.R."/>
            <person name="Nejsum P."/>
            <person name="Schwarz E.M."/>
            <person name="Hu L."/>
            <person name="Young N.D."/>
            <person name="Hall R.S."/>
            <person name="Korhonen P.K."/>
            <person name="Liao S."/>
            <person name="Thamsborg S."/>
            <person name="Xia J."/>
            <person name="Xu P."/>
            <person name="Wang S."/>
            <person name="Scheerlinck J.P."/>
            <person name="Hofmann A."/>
            <person name="Sternberg P.W."/>
            <person name="Wang J."/>
            <person name="Gasser R.B."/>
        </authorList>
    </citation>
    <scope>NUCLEOTIDE SEQUENCE [LARGE SCALE GENOMIC DNA]</scope>
    <source>
        <strain evidence="3">DCEP-RM93F</strain>
        <strain evidence="2">DCEP-RM93M</strain>
    </source>
</reference>
<accession>A0A085NST3</accession>
<evidence type="ECO:0000313" key="2">
    <source>
        <dbReference type="EMBL" id="KFD55119.1"/>
    </source>
</evidence>
<evidence type="ECO:0000256" key="1">
    <source>
        <dbReference type="SAM" id="MobiDB-lite"/>
    </source>
</evidence>
<evidence type="ECO:0000313" key="4">
    <source>
        <dbReference type="Proteomes" id="UP000030764"/>
    </source>
</evidence>
<dbReference type="EMBL" id="KL363202">
    <property type="protein sequence ID" value="KFD55119.1"/>
    <property type="molecule type" value="Genomic_DNA"/>
</dbReference>
<keyword evidence="4" id="KW-1185">Reference proteome</keyword>